<organism evidence="1 2">
    <name type="scientific">Streptomyces genisteinicus</name>
    <dbReference type="NCBI Taxonomy" id="2768068"/>
    <lineage>
        <taxon>Bacteria</taxon>
        <taxon>Bacillati</taxon>
        <taxon>Actinomycetota</taxon>
        <taxon>Actinomycetes</taxon>
        <taxon>Kitasatosporales</taxon>
        <taxon>Streptomycetaceae</taxon>
        <taxon>Streptomyces</taxon>
    </lineage>
</organism>
<dbReference type="Proteomes" id="UP000516230">
    <property type="component" value="Chromosome"/>
</dbReference>
<dbReference type="SUPFAM" id="SSF48371">
    <property type="entry name" value="ARM repeat"/>
    <property type="match status" value="1"/>
</dbReference>
<proteinExistence type="predicted"/>
<dbReference type="KEGG" id="sgj:IAG43_12300"/>
<evidence type="ECO:0000313" key="1">
    <source>
        <dbReference type="EMBL" id="QNP63636.1"/>
    </source>
</evidence>
<dbReference type="AlphaFoldDB" id="A0A7H0HSX0"/>
<sequence length="425" mass="44302">MTRGSRAEYTFEARKLLAEAGVDPADLRLDEYEHVDRGVALALGAFGSPRSDLAEGAVSIASEVLLRWRTPRPDLVAGLVRCLTSPHAHAKGDAAMVLARLVSADSTQDVTLAVPALIVAAGDPYDRVSGPAALALARLGHPEALPPVHRWLASSSTLPFFEVTSLGQILRPMAAHAEALLPGVRRLLADAAGKEQLRPVLAALAAWGPAASAAVPELTAVLATRNVRWACDALGAVGAAAAPAADTLGDFVRGVAQPPRHDGGCPEPPGRRRWHGTQNAAWAHWRITGDPGVFLAFLDEEAPRGLGYADLHRLAELGQVATPYASAVRPLLDSPGPWTRVRAAHAWWRITGDTDAAVPVLLAALRPLASGAADAPCRAAVRYAARIGAPAAAAAPLLAGVLSSERRFPPDVYPAARAALAAFGA</sequence>
<evidence type="ECO:0000313" key="2">
    <source>
        <dbReference type="Proteomes" id="UP000516230"/>
    </source>
</evidence>
<accession>A0A7H0HSX0</accession>
<dbReference type="EMBL" id="CP060825">
    <property type="protein sequence ID" value="QNP63636.1"/>
    <property type="molecule type" value="Genomic_DNA"/>
</dbReference>
<protein>
    <recommendedName>
        <fullName evidence="3">HEAT repeat domain-containing protein</fullName>
    </recommendedName>
</protein>
<dbReference type="InterPro" id="IPR016024">
    <property type="entry name" value="ARM-type_fold"/>
</dbReference>
<keyword evidence="2" id="KW-1185">Reference proteome</keyword>
<dbReference type="InterPro" id="IPR011030">
    <property type="entry name" value="Lipovitellin_superhlx_dom"/>
</dbReference>
<dbReference type="InterPro" id="IPR011989">
    <property type="entry name" value="ARM-like"/>
</dbReference>
<dbReference type="RefSeq" id="WP_187740793.1">
    <property type="nucleotide sequence ID" value="NZ_CP060825.1"/>
</dbReference>
<evidence type="ECO:0008006" key="3">
    <source>
        <dbReference type="Google" id="ProtNLM"/>
    </source>
</evidence>
<dbReference type="Gene3D" id="1.25.10.10">
    <property type="entry name" value="Leucine-rich Repeat Variant"/>
    <property type="match status" value="1"/>
</dbReference>
<gene>
    <name evidence="1" type="ORF">IAG43_12300</name>
</gene>
<reference evidence="1 2" key="1">
    <citation type="submission" date="2020-08" db="EMBL/GenBank/DDBJ databases">
        <title>A novel species.</title>
        <authorList>
            <person name="Gao J."/>
        </authorList>
    </citation>
    <scope>NUCLEOTIDE SEQUENCE [LARGE SCALE GENOMIC DNA]</scope>
    <source>
        <strain evidence="1 2">CRPJ-33</strain>
    </source>
</reference>
<dbReference type="SUPFAM" id="SSF48431">
    <property type="entry name" value="Lipovitellin-phosvitin complex, superhelical domain"/>
    <property type="match status" value="1"/>
</dbReference>
<name>A0A7H0HSX0_9ACTN</name>